<dbReference type="InParanoid" id="A0A0C2YTX3"/>
<evidence type="ECO:0008006" key="10">
    <source>
        <dbReference type="Google" id="ProtNLM"/>
    </source>
</evidence>
<name>A0A0C2YTX3_9AGAM</name>
<evidence type="ECO:0000259" key="6">
    <source>
        <dbReference type="PROSITE" id="PS50280"/>
    </source>
</evidence>
<dbReference type="PROSITE" id="PS50280">
    <property type="entry name" value="SET"/>
    <property type="match status" value="1"/>
</dbReference>
<gene>
    <name evidence="8" type="ORF">SCLCIDRAFT_1223197</name>
</gene>
<keyword evidence="3" id="KW-0862">Zinc</keyword>
<dbReference type="SUPFAM" id="SSF82199">
    <property type="entry name" value="SET domain"/>
    <property type="match status" value="1"/>
</dbReference>
<evidence type="ECO:0000256" key="1">
    <source>
        <dbReference type="ARBA" id="ARBA00022723"/>
    </source>
</evidence>
<evidence type="ECO:0000313" key="8">
    <source>
        <dbReference type="EMBL" id="KIM53098.1"/>
    </source>
</evidence>
<keyword evidence="1" id="KW-0479">Metal-binding</keyword>
<dbReference type="InterPro" id="IPR001214">
    <property type="entry name" value="SET_dom"/>
</dbReference>
<dbReference type="SUPFAM" id="SSF144232">
    <property type="entry name" value="HIT/MYND zinc finger-like"/>
    <property type="match status" value="1"/>
</dbReference>
<dbReference type="Gene3D" id="6.10.140.2220">
    <property type="match status" value="1"/>
</dbReference>
<evidence type="ECO:0000256" key="2">
    <source>
        <dbReference type="ARBA" id="ARBA00022771"/>
    </source>
</evidence>
<dbReference type="Gene3D" id="2.170.270.10">
    <property type="entry name" value="SET domain"/>
    <property type="match status" value="1"/>
</dbReference>
<keyword evidence="9" id="KW-1185">Reference proteome</keyword>
<dbReference type="GO" id="GO:0005634">
    <property type="term" value="C:nucleus"/>
    <property type="evidence" value="ECO:0007669"/>
    <property type="project" value="TreeGrafter"/>
</dbReference>
<dbReference type="OrthoDB" id="265717at2759"/>
<sequence length="651" mass="70469">MSFADLKYRKREKSGKSYVSSVQSVLPESPVPTSTISPQATTRTHAQTSLPAVFSNDNVPASSYNMFSSVPRTESVGIVTPPQETTRMGVPATASDRTTGTPSHEGANTPVTYESGMYKSLPSFLEIKESGQSGRGLWSKGSSVIRPGTTMLSLRPHVFSLSSSYLPSHCSGCAGSPDSGLKRCTKCRQVWYCNPACQNDDWSMHKPECSSLQNWAASAPSDTVSVPSDAVRCLGRILWQIKRKGANSIWAKEIWAMQSNRKIIQLSAVDAHTHLAQAVVRYLGLSSPAELEEYGIASTADLVDLISRFITNTVALTSPSLTPIGVFVSPLVALINHSCAPNVVVVFPRGQNKPEKEPAMKVIALKDIMPGEEVLMSYIDTTLPKDLRQNALRETYSFQCQCRACMESTMDVREVVWCPRSCGGTCSIPTEEKRISCCTICGAALTDPDAIIDAARIGQEAFDKATNLQSIDHHKAKQLTSNIIPVLISAGMTPSTHPLLALQKLHQMLLLSSFSSQLTQETLDETIRTAGKYSAGLTTILTEGHPVRAVALAELGKLLAVDEPYPPTPPPKSGSSFPPTGPARLKAAYETHLRARKELMIGFGRDAEGGEVGQSVRSTIVQLEKELGIWTSGIRNALEDVPRLPPRPFTG</sequence>
<feature type="region of interest" description="Disordered" evidence="5">
    <location>
        <begin position="1"/>
        <end position="44"/>
    </location>
</feature>
<dbReference type="HOGENOM" id="CLU_018406_4_1_1"/>
<dbReference type="InterPro" id="IPR046341">
    <property type="entry name" value="SET_dom_sf"/>
</dbReference>
<feature type="region of interest" description="Disordered" evidence="5">
    <location>
        <begin position="82"/>
        <end position="112"/>
    </location>
</feature>
<evidence type="ECO:0000256" key="3">
    <source>
        <dbReference type="ARBA" id="ARBA00022833"/>
    </source>
</evidence>
<evidence type="ECO:0000259" key="7">
    <source>
        <dbReference type="PROSITE" id="PS50865"/>
    </source>
</evidence>
<dbReference type="AlphaFoldDB" id="A0A0C2YTX3"/>
<dbReference type="Gene3D" id="1.10.220.160">
    <property type="match status" value="1"/>
</dbReference>
<evidence type="ECO:0000313" key="9">
    <source>
        <dbReference type="Proteomes" id="UP000053989"/>
    </source>
</evidence>
<feature type="compositionally biased region" description="Polar residues" evidence="5">
    <location>
        <begin position="17"/>
        <end position="44"/>
    </location>
</feature>
<dbReference type="InterPro" id="IPR002893">
    <property type="entry name" value="Znf_MYND"/>
</dbReference>
<dbReference type="GO" id="GO:0008270">
    <property type="term" value="F:zinc ion binding"/>
    <property type="evidence" value="ECO:0007669"/>
    <property type="project" value="UniProtKB-KW"/>
</dbReference>
<dbReference type="PANTHER" id="PTHR12197:SF251">
    <property type="entry name" value="EG:BACR7C10.4 PROTEIN"/>
    <property type="match status" value="1"/>
</dbReference>
<dbReference type="EMBL" id="KN822190">
    <property type="protein sequence ID" value="KIM53098.1"/>
    <property type="molecule type" value="Genomic_DNA"/>
</dbReference>
<dbReference type="Pfam" id="PF00856">
    <property type="entry name" value="SET"/>
    <property type="match status" value="1"/>
</dbReference>
<reference evidence="9" key="2">
    <citation type="submission" date="2015-01" db="EMBL/GenBank/DDBJ databases">
        <title>Evolutionary Origins and Diversification of the Mycorrhizal Mutualists.</title>
        <authorList>
            <consortium name="DOE Joint Genome Institute"/>
            <consortium name="Mycorrhizal Genomics Consortium"/>
            <person name="Kohler A."/>
            <person name="Kuo A."/>
            <person name="Nagy L.G."/>
            <person name="Floudas D."/>
            <person name="Copeland A."/>
            <person name="Barry K.W."/>
            <person name="Cichocki N."/>
            <person name="Veneault-Fourrey C."/>
            <person name="LaButti K."/>
            <person name="Lindquist E.A."/>
            <person name="Lipzen A."/>
            <person name="Lundell T."/>
            <person name="Morin E."/>
            <person name="Murat C."/>
            <person name="Riley R."/>
            <person name="Ohm R."/>
            <person name="Sun H."/>
            <person name="Tunlid A."/>
            <person name="Henrissat B."/>
            <person name="Grigoriev I.V."/>
            <person name="Hibbett D.S."/>
            <person name="Martin F."/>
        </authorList>
    </citation>
    <scope>NUCLEOTIDE SEQUENCE [LARGE SCALE GENOMIC DNA]</scope>
    <source>
        <strain evidence="9">Foug A</strain>
    </source>
</reference>
<dbReference type="STRING" id="1036808.A0A0C2YTX3"/>
<dbReference type="PANTHER" id="PTHR12197">
    <property type="entry name" value="HISTONE-LYSINE N-METHYLTRANSFERASE SMYD"/>
    <property type="match status" value="1"/>
</dbReference>
<feature type="domain" description="MYND-type" evidence="7">
    <location>
        <begin position="170"/>
        <end position="209"/>
    </location>
</feature>
<organism evidence="8 9">
    <name type="scientific">Scleroderma citrinum Foug A</name>
    <dbReference type="NCBI Taxonomy" id="1036808"/>
    <lineage>
        <taxon>Eukaryota</taxon>
        <taxon>Fungi</taxon>
        <taxon>Dikarya</taxon>
        <taxon>Basidiomycota</taxon>
        <taxon>Agaricomycotina</taxon>
        <taxon>Agaricomycetes</taxon>
        <taxon>Agaricomycetidae</taxon>
        <taxon>Boletales</taxon>
        <taxon>Sclerodermatineae</taxon>
        <taxon>Sclerodermataceae</taxon>
        <taxon>Scleroderma</taxon>
    </lineage>
</organism>
<dbReference type="SMART" id="SM00317">
    <property type="entry name" value="SET"/>
    <property type="match status" value="1"/>
</dbReference>
<evidence type="ECO:0000256" key="4">
    <source>
        <dbReference type="PROSITE-ProRule" id="PRU00134"/>
    </source>
</evidence>
<reference evidence="8 9" key="1">
    <citation type="submission" date="2014-04" db="EMBL/GenBank/DDBJ databases">
        <authorList>
            <consortium name="DOE Joint Genome Institute"/>
            <person name="Kuo A."/>
            <person name="Kohler A."/>
            <person name="Nagy L.G."/>
            <person name="Floudas D."/>
            <person name="Copeland A."/>
            <person name="Barry K.W."/>
            <person name="Cichocki N."/>
            <person name="Veneault-Fourrey C."/>
            <person name="LaButti K."/>
            <person name="Lindquist E.A."/>
            <person name="Lipzen A."/>
            <person name="Lundell T."/>
            <person name="Morin E."/>
            <person name="Murat C."/>
            <person name="Sun H."/>
            <person name="Tunlid A."/>
            <person name="Henrissat B."/>
            <person name="Grigoriev I.V."/>
            <person name="Hibbett D.S."/>
            <person name="Martin F."/>
            <person name="Nordberg H.P."/>
            <person name="Cantor M.N."/>
            <person name="Hua S.X."/>
        </authorList>
    </citation>
    <scope>NUCLEOTIDE SEQUENCE [LARGE SCALE GENOMIC DNA]</scope>
    <source>
        <strain evidence="8 9">Foug A</strain>
    </source>
</reference>
<feature type="domain" description="SET" evidence="6">
    <location>
        <begin position="123"/>
        <end position="379"/>
    </location>
</feature>
<protein>
    <recommendedName>
        <fullName evidence="10">MYND-type domain-containing protein</fullName>
    </recommendedName>
</protein>
<proteinExistence type="predicted"/>
<dbReference type="Proteomes" id="UP000053989">
    <property type="component" value="Unassembled WGS sequence"/>
</dbReference>
<feature type="region of interest" description="Disordered" evidence="5">
    <location>
        <begin position="564"/>
        <end position="583"/>
    </location>
</feature>
<keyword evidence="2 4" id="KW-0863">Zinc-finger</keyword>
<evidence type="ECO:0000256" key="5">
    <source>
        <dbReference type="SAM" id="MobiDB-lite"/>
    </source>
</evidence>
<dbReference type="Pfam" id="PF01753">
    <property type="entry name" value="zf-MYND"/>
    <property type="match status" value="1"/>
</dbReference>
<dbReference type="PROSITE" id="PS50865">
    <property type="entry name" value="ZF_MYND_2"/>
    <property type="match status" value="1"/>
</dbReference>
<dbReference type="InterPro" id="IPR050869">
    <property type="entry name" value="H3K4_H4K5_MeTrfase"/>
</dbReference>
<accession>A0A0C2YTX3</accession>